<dbReference type="AlphaFoldDB" id="A0A2H9T489"/>
<comment type="caution">
    <text evidence="2">The sequence shown here is derived from an EMBL/GenBank/DDBJ whole genome shotgun (WGS) entry which is preliminary data.</text>
</comment>
<organism evidence="2">
    <name type="scientific">invertebrate metagenome</name>
    <dbReference type="NCBI Taxonomy" id="1711999"/>
    <lineage>
        <taxon>unclassified sequences</taxon>
        <taxon>metagenomes</taxon>
        <taxon>organismal metagenomes</taxon>
    </lineage>
</organism>
<dbReference type="PANTHER" id="PTHR31881:SF6">
    <property type="entry name" value="OS09G0494600 PROTEIN"/>
    <property type="match status" value="1"/>
</dbReference>
<dbReference type="Pfam" id="PF04654">
    <property type="entry name" value="DUF599"/>
    <property type="match status" value="1"/>
</dbReference>
<evidence type="ECO:0000256" key="1">
    <source>
        <dbReference type="SAM" id="Phobius"/>
    </source>
</evidence>
<gene>
    <name evidence="2" type="ORF">CI610_03019</name>
</gene>
<feature type="transmembrane region" description="Helical" evidence="1">
    <location>
        <begin position="188"/>
        <end position="216"/>
    </location>
</feature>
<keyword evidence="1" id="KW-1133">Transmembrane helix</keyword>
<dbReference type="EMBL" id="NSIT01000279">
    <property type="protein sequence ID" value="PJE78050.1"/>
    <property type="molecule type" value="Genomic_DNA"/>
</dbReference>
<keyword evidence="1" id="KW-0472">Membrane</keyword>
<dbReference type="InterPro" id="IPR006747">
    <property type="entry name" value="DUF599"/>
</dbReference>
<accession>A0A2H9T489</accession>
<protein>
    <recommendedName>
        <fullName evidence="3">DUF599 domain-containing protein</fullName>
    </recommendedName>
</protein>
<feature type="transmembrane region" description="Helical" evidence="1">
    <location>
        <begin position="12"/>
        <end position="30"/>
    </location>
</feature>
<keyword evidence="1" id="KW-0812">Transmembrane</keyword>
<proteinExistence type="predicted"/>
<reference evidence="2" key="1">
    <citation type="journal article" date="2017" name="Appl. Environ. Microbiol.">
        <title>Molecular characterization of an Endozoicomonas-like organism causing infection in king scallop Pecten maximus L.</title>
        <authorList>
            <person name="Cano I."/>
            <person name="van Aerle R."/>
            <person name="Ross S."/>
            <person name="Verner-Jeffreys D.W."/>
            <person name="Paley R.K."/>
            <person name="Rimmer G."/>
            <person name="Ryder D."/>
            <person name="Hooper P."/>
            <person name="Stone D."/>
            <person name="Feist S.W."/>
        </authorList>
    </citation>
    <scope>NUCLEOTIDE SEQUENCE</scope>
</reference>
<sequence length="247" mass="28163">MALVQEMFWDWLALVALLGGWAGYTLYAAYHRKQRSCLASVMALYRRDWMLRLLGRDNRIADASFISTLRASVSFFASTSILVIAGLITAIAASEEAIGVLSTIPFVSTTTRELWEVRVILLLIIFIYSFFEFTWSLRLYNFSCVVMSSAPLVREITDKTKEKNAFADKAGHLVTMAAHHFNMGLRSYYFAMATIAWFVHPGLMILAVCLVVWILYRREFHSQVLNVLSYSHKNSSHYDQNTDGQTE</sequence>
<evidence type="ECO:0000313" key="2">
    <source>
        <dbReference type="EMBL" id="PJE78050.1"/>
    </source>
</evidence>
<feature type="transmembrane region" description="Helical" evidence="1">
    <location>
        <begin position="114"/>
        <end position="131"/>
    </location>
</feature>
<feature type="transmembrane region" description="Helical" evidence="1">
    <location>
        <begin position="73"/>
        <end position="94"/>
    </location>
</feature>
<name>A0A2H9T489_9ZZZZ</name>
<evidence type="ECO:0008006" key="3">
    <source>
        <dbReference type="Google" id="ProtNLM"/>
    </source>
</evidence>
<dbReference type="PANTHER" id="PTHR31881">
    <property type="match status" value="1"/>
</dbReference>